<sequence>MIFSTVDFTISLKTSYALLALSKQFPIDHAQTTQRIMINIQIDRYKALRIKYVSLLLTNVPHFLASQVTEFLCTEKVESNETGSGWCYISCSKCYTKLQPYFEIYTPPYIHEALYFLKINAADKNNGSNYLPMNPTGTSAAEEASDELDSGRIIVEEQQRPGAGCRLKEARTE</sequence>
<keyword evidence="2" id="KW-1185">Reference proteome</keyword>
<reference evidence="1 2" key="1">
    <citation type="submission" date="2020-02" db="EMBL/GenBank/DDBJ databases">
        <authorList>
            <person name="Ma Q."/>
            <person name="Huang Y."/>
            <person name="Song X."/>
            <person name="Pei D."/>
        </authorList>
    </citation>
    <scope>NUCLEOTIDE SEQUENCE [LARGE SCALE GENOMIC DNA]</scope>
    <source>
        <strain evidence="1">Sxm20200214</strain>
        <tissue evidence="1">Leaf</tissue>
    </source>
</reference>
<protein>
    <submittedName>
        <fullName evidence="1">Uncharacterized protein</fullName>
    </submittedName>
</protein>
<dbReference type="Proteomes" id="UP000886595">
    <property type="component" value="Unassembled WGS sequence"/>
</dbReference>
<evidence type="ECO:0000313" key="1">
    <source>
        <dbReference type="EMBL" id="KAG2244048.1"/>
    </source>
</evidence>
<accession>A0A8X7P515</accession>
<dbReference type="AlphaFoldDB" id="A0A8X7P515"/>
<comment type="caution">
    <text evidence="1">The sequence shown here is derived from an EMBL/GenBank/DDBJ whole genome shotgun (WGS) entry which is preliminary data.</text>
</comment>
<evidence type="ECO:0000313" key="2">
    <source>
        <dbReference type="Proteomes" id="UP000886595"/>
    </source>
</evidence>
<name>A0A8X7P515_BRACI</name>
<dbReference type="EMBL" id="JAAMPC010000115">
    <property type="protein sequence ID" value="KAG2244048.1"/>
    <property type="molecule type" value="Genomic_DNA"/>
</dbReference>
<organism evidence="1 2">
    <name type="scientific">Brassica carinata</name>
    <name type="common">Ethiopian mustard</name>
    <name type="synonym">Abyssinian cabbage</name>
    <dbReference type="NCBI Taxonomy" id="52824"/>
    <lineage>
        <taxon>Eukaryota</taxon>
        <taxon>Viridiplantae</taxon>
        <taxon>Streptophyta</taxon>
        <taxon>Embryophyta</taxon>
        <taxon>Tracheophyta</taxon>
        <taxon>Spermatophyta</taxon>
        <taxon>Magnoliopsida</taxon>
        <taxon>eudicotyledons</taxon>
        <taxon>Gunneridae</taxon>
        <taxon>Pentapetalae</taxon>
        <taxon>rosids</taxon>
        <taxon>malvids</taxon>
        <taxon>Brassicales</taxon>
        <taxon>Brassicaceae</taxon>
        <taxon>Brassiceae</taxon>
        <taxon>Brassica</taxon>
    </lineage>
</organism>
<proteinExistence type="predicted"/>
<gene>
    <name evidence="1" type="ORF">Bca52824_094117</name>
</gene>